<evidence type="ECO:0000256" key="3">
    <source>
        <dbReference type="SAM" id="MobiDB-lite"/>
    </source>
</evidence>
<accession>A0A1M5U5U3</accession>
<gene>
    <name evidence="5" type="ORF">SAMN02745124_01024</name>
</gene>
<name>A0A1M5U5U3_9BACT</name>
<reference evidence="5 6" key="1">
    <citation type="submission" date="2016-11" db="EMBL/GenBank/DDBJ databases">
        <authorList>
            <person name="Jaros S."/>
            <person name="Januszkiewicz K."/>
            <person name="Wedrychowicz H."/>
        </authorList>
    </citation>
    <scope>NUCLEOTIDE SEQUENCE [LARGE SCALE GENOMIC DNA]</scope>
    <source>
        <strain evidence="5 6">DSM 9705</strain>
    </source>
</reference>
<dbReference type="Pfam" id="PF13432">
    <property type="entry name" value="TPR_16"/>
    <property type="match status" value="1"/>
</dbReference>
<feature type="coiled-coil region" evidence="2">
    <location>
        <begin position="49"/>
        <end position="169"/>
    </location>
</feature>
<keyword evidence="6" id="KW-1185">Reference proteome</keyword>
<dbReference type="SUPFAM" id="SSF48452">
    <property type="entry name" value="TPR-like"/>
    <property type="match status" value="1"/>
</dbReference>
<dbReference type="Proteomes" id="UP000184139">
    <property type="component" value="Unassembled WGS sequence"/>
</dbReference>
<dbReference type="RefSeq" id="WP_073373865.1">
    <property type="nucleotide sequence ID" value="NZ_FQXS01000004.1"/>
</dbReference>
<dbReference type="AlphaFoldDB" id="A0A1M5U5U3"/>
<evidence type="ECO:0000256" key="4">
    <source>
        <dbReference type="SAM" id="SignalP"/>
    </source>
</evidence>
<feature type="repeat" description="TPR" evidence="1">
    <location>
        <begin position="263"/>
        <end position="296"/>
    </location>
</feature>
<dbReference type="Gene3D" id="1.10.287.1490">
    <property type="match status" value="1"/>
</dbReference>
<protein>
    <submittedName>
        <fullName evidence="5">Tol-pal system protein YbgF</fullName>
    </submittedName>
</protein>
<dbReference type="PROSITE" id="PS50005">
    <property type="entry name" value="TPR"/>
    <property type="match status" value="1"/>
</dbReference>
<keyword evidence="1" id="KW-0802">TPR repeat</keyword>
<feature type="region of interest" description="Disordered" evidence="3">
    <location>
        <begin position="209"/>
        <end position="231"/>
    </location>
</feature>
<feature type="signal peptide" evidence="4">
    <location>
        <begin position="1"/>
        <end position="21"/>
    </location>
</feature>
<dbReference type="InterPro" id="IPR019734">
    <property type="entry name" value="TPR_rpt"/>
</dbReference>
<organism evidence="5 6">
    <name type="scientific">Desulfofustis glycolicus DSM 9705</name>
    <dbReference type="NCBI Taxonomy" id="1121409"/>
    <lineage>
        <taxon>Bacteria</taxon>
        <taxon>Pseudomonadati</taxon>
        <taxon>Thermodesulfobacteriota</taxon>
        <taxon>Desulfobulbia</taxon>
        <taxon>Desulfobulbales</taxon>
        <taxon>Desulfocapsaceae</taxon>
        <taxon>Desulfofustis</taxon>
    </lineage>
</organism>
<dbReference type="Pfam" id="PF13174">
    <property type="entry name" value="TPR_6"/>
    <property type="match status" value="1"/>
</dbReference>
<evidence type="ECO:0000256" key="2">
    <source>
        <dbReference type="SAM" id="Coils"/>
    </source>
</evidence>
<sequence length="346" mass="38575">MKKIPFTVLCAFIVSPLLVQCASQDDLNQIHYQLRMLNKKVTDLESSTIDELQKRQANSVNQIDRLQQDLLELRSGLEETGHLNRRLNEQSKELETAFRNYTRQEEEKRLTEMQRLEQEISQKDSQLETLAEQLKAQQENLQAIQQARVEEAKRKAAAAAKAAEEARRRATAASTSGGSIPAIRADKVKKVLAPIAVTTTAPTTVAEPPVRQAEAATPAPTSTPTASAGDAARAKSLFEQGKYRDAYNVFEQLAQSANTVETVEARYMMGECLFALKEFDQAILDYQTIITNYPSSAKAPTAMFRQALAFERLNDQDTAKILYKKLIASYKDSPEASQAQEKLASM</sequence>
<evidence type="ECO:0000256" key="1">
    <source>
        <dbReference type="PROSITE-ProRule" id="PRU00339"/>
    </source>
</evidence>
<dbReference type="InterPro" id="IPR011990">
    <property type="entry name" value="TPR-like_helical_dom_sf"/>
</dbReference>
<keyword evidence="2" id="KW-0175">Coiled coil</keyword>
<keyword evidence="4" id="KW-0732">Signal</keyword>
<dbReference type="STRING" id="1121409.SAMN02745124_01024"/>
<dbReference type="EMBL" id="FQXS01000004">
    <property type="protein sequence ID" value="SHH58402.1"/>
    <property type="molecule type" value="Genomic_DNA"/>
</dbReference>
<evidence type="ECO:0000313" key="5">
    <source>
        <dbReference type="EMBL" id="SHH58402.1"/>
    </source>
</evidence>
<dbReference type="OrthoDB" id="13540at2"/>
<dbReference type="Gene3D" id="1.25.40.10">
    <property type="entry name" value="Tetratricopeptide repeat domain"/>
    <property type="match status" value="1"/>
</dbReference>
<feature type="chain" id="PRO_5012612677" evidence="4">
    <location>
        <begin position="22"/>
        <end position="346"/>
    </location>
</feature>
<proteinExistence type="predicted"/>
<dbReference type="SMART" id="SM00028">
    <property type="entry name" value="TPR"/>
    <property type="match status" value="2"/>
</dbReference>
<evidence type="ECO:0000313" key="6">
    <source>
        <dbReference type="Proteomes" id="UP000184139"/>
    </source>
</evidence>